<feature type="transmembrane region" description="Helical" evidence="1">
    <location>
        <begin position="39"/>
        <end position="60"/>
    </location>
</feature>
<evidence type="ECO:0000313" key="3">
    <source>
        <dbReference type="WBParaSite" id="scf7180000423544.g11253"/>
    </source>
</evidence>
<name>A0A915P342_9BILA</name>
<feature type="transmembrane region" description="Helical" evidence="1">
    <location>
        <begin position="6"/>
        <end position="27"/>
    </location>
</feature>
<keyword evidence="2" id="KW-1185">Reference proteome</keyword>
<feature type="transmembrane region" description="Helical" evidence="1">
    <location>
        <begin position="262"/>
        <end position="282"/>
    </location>
</feature>
<feature type="transmembrane region" description="Helical" evidence="1">
    <location>
        <begin position="302"/>
        <end position="319"/>
    </location>
</feature>
<keyword evidence="1" id="KW-1133">Transmembrane helix</keyword>
<keyword evidence="1" id="KW-0472">Membrane</keyword>
<organism evidence="2 3">
    <name type="scientific">Meloidogyne floridensis</name>
    <dbReference type="NCBI Taxonomy" id="298350"/>
    <lineage>
        <taxon>Eukaryota</taxon>
        <taxon>Metazoa</taxon>
        <taxon>Ecdysozoa</taxon>
        <taxon>Nematoda</taxon>
        <taxon>Chromadorea</taxon>
        <taxon>Rhabditida</taxon>
        <taxon>Tylenchina</taxon>
        <taxon>Tylenchomorpha</taxon>
        <taxon>Tylenchoidea</taxon>
        <taxon>Meloidogynidae</taxon>
        <taxon>Meloidogyninae</taxon>
        <taxon>Meloidogyne</taxon>
    </lineage>
</organism>
<dbReference type="WBParaSite" id="scf7180000423544.g11253">
    <property type="protein sequence ID" value="scf7180000423544.g11253"/>
    <property type="gene ID" value="scf7180000423544.g11253"/>
</dbReference>
<dbReference type="AlphaFoldDB" id="A0A915P342"/>
<evidence type="ECO:0000256" key="1">
    <source>
        <dbReference type="SAM" id="Phobius"/>
    </source>
</evidence>
<feature type="transmembrane region" description="Helical" evidence="1">
    <location>
        <begin position="205"/>
        <end position="225"/>
    </location>
</feature>
<accession>A0A915P342</accession>
<reference evidence="3" key="1">
    <citation type="submission" date="2022-11" db="UniProtKB">
        <authorList>
            <consortium name="WormBaseParasite"/>
        </authorList>
    </citation>
    <scope>IDENTIFICATION</scope>
</reference>
<evidence type="ECO:0000313" key="2">
    <source>
        <dbReference type="Proteomes" id="UP000887560"/>
    </source>
</evidence>
<dbReference type="Proteomes" id="UP000887560">
    <property type="component" value="Unplaced"/>
</dbReference>
<protein>
    <submittedName>
        <fullName evidence="3">Uncharacterized protein</fullName>
    </submittedName>
</protein>
<feature type="transmembrane region" description="Helical" evidence="1">
    <location>
        <begin position="123"/>
        <end position="144"/>
    </location>
</feature>
<sequence length="409" mass="45794">MSGQFLTIFEFLIAFLLHSAALVRIGIIFKQKIERKKEMAPFLVCLLINWTFVCTLLIPYEGYGIAVWRPVEEIYHNSLTLFLIALPAHMALAAIPVSVFYLTLDRILVITYGFAVGQRTNKLVIYSYVLVILTGFGICANGFISALNNMPEKTSEFVFKINFLATNSVFNVKIQLINSFNAKSLLECEIFGCILGPAVEVYLGWRAICSIFNFSSGLLFCILLYKSNKKFMLGGNLQQPFPATALVINEQRKKQQTKNNKLTMLAIVNEFFLAFIPHFGPFLWEKIFGPGSSMGTGPLSEFMSGLEVFIFASVFSSVLNSNTSNIKSTTQTLREEKTKQNIGQIRPSVFSIQSGWTWGGQNGVVNNNIRGSFNRVNTPLPPINNNERQQINKLRPMHQSLSAGVIMTS</sequence>
<proteinExistence type="predicted"/>
<feature type="transmembrane region" description="Helical" evidence="1">
    <location>
        <begin position="80"/>
        <end position="102"/>
    </location>
</feature>
<keyword evidence="1" id="KW-0812">Transmembrane</keyword>